<comment type="caution">
    <text evidence="2">The sequence shown here is derived from an EMBL/GenBank/DDBJ whole genome shotgun (WGS) entry which is preliminary data.</text>
</comment>
<name>A0AAW2C0V8_9ROSI</name>
<dbReference type="PANTHER" id="PTHR34686">
    <property type="entry name" value="MATERNAL EFFECT EMBRYO ARREST PROTEIN"/>
    <property type="match status" value="1"/>
</dbReference>
<dbReference type="Proteomes" id="UP001459277">
    <property type="component" value="Unassembled WGS sequence"/>
</dbReference>
<evidence type="ECO:0000313" key="3">
    <source>
        <dbReference type="Proteomes" id="UP001459277"/>
    </source>
</evidence>
<protein>
    <submittedName>
        <fullName evidence="2">Uncharacterized protein</fullName>
    </submittedName>
</protein>
<proteinExistence type="predicted"/>
<dbReference type="AlphaFoldDB" id="A0AAW2C0V8"/>
<evidence type="ECO:0000256" key="1">
    <source>
        <dbReference type="SAM" id="MobiDB-lite"/>
    </source>
</evidence>
<feature type="region of interest" description="Disordered" evidence="1">
    <location>
        <begin position="36"/>
        <end position="60"/>
    </location>
</feature>
<sequence>MVGQYTVTKPSRSDEVLDVDQQLRIAKEIKAQFESIAPKRPVKPNRSEPDSSTPTPVESTAVDQNIPELNKFQALQSQSHVMLSAEGVTEVQEEYVETQYYNELHPIDKQHHTVTYRSIHIDICFGFENLSFCFKFGFFYFFEQTGNGFIRVVGEEGEGGYDIQLQEGTGGMAYTGFRSNPATNDWVPNIDEDQVLGVP</sequence>
<dbReference type="EMBL" id="JAZDWU010000009">
    <property type="protein sequence ID" value="KAK9990700.1"/>
    <property type="molecule type" value="Genomic_DNA"/>
</dbReference>
<gene>
    <name evidence="2" type="ORF">SO802_025685</name>
</gene>
<dbReference type="PANTHER" id="PTHR34686:SF1">
    <property type="entry name" value="MATERNAL EFFECT EMBRYO ARREST 59"/>
    <property type="match status" value="1"/>
</dbReference>
<organism evidence="2 3">
    <name type="scientific">Lithocarpus litseifolius</name>
    <dbReference type="NCBI Taxonomy" id="425828"/>
    <lineage>
        <taxon>Eukaryota</taxon>
        <taxon>Viridiplantae</taxon>
        <taxon>Streptophyta</taxon>
        <taxon>Embryophyta</taxon>
        <taxon>Tracheophyta</taxon>
        <taxon>Spermatophyta</taxon>
        <taxon>Magnoliopsida</taxon>
        <taxon>eudicotyledons</taxon>
        <taxon>Gunneridae</taxon>
        <taxon>Pentapetalae</taxon>
        <taxon>rosids</taxon>
        <taxon>fabids</taxon>
        <taxon>Fagales</taxon>
        <taxon>Fagaceae</taxon>
        <taxon>Lithocarpus</taxon>
    </lineage>
</organism>
<feature type="compositionally biased region" description="Polar residues" evidence="1">
    <location>
        <begin position="50"/>
        <end position="60"/>
    </location>
</feature>
<accession>A0AAW2C0V8</accession>
<evidence type="ECO:0000313" key="2">
    <source>
        <dbReference type="EMBL" id="KAK9990700.1"/>
    </source>
</evidence>
<keyword evidence="3" id="KW-1185">Reference proteome</keyword>
<reference evidence="2 3" key="1">
    <citation type="submission" date="2024-01" db="EMBL/GenBank/DDBJ databases">
        <title>A telomere-to-telomere, gap-free genome of sweet tea (Lithocarpus litseifolius).</title>
        <authorList>
            <person name="Zhou J."/>
        </authorList>
    </citation>
    <scope>NUCLEOTIDE SEQUENCE [LARGE SCALE GENOMIC DNA]</scope>
    <source>
        <strain evidence="2">Zhou-2022a</strain>
        <tissue evidence="2">Leaf</tissue>
    </source>
</reference>